<feature type="compositionally biased region" description="Basic and acidic residues" evidence="3">
    <location>
        <begin position="600"/>
        <end position="622"/>
    </location>
</feature>
<dbReference type="OrthoDB" id="407432at2759"/>
<dbReference type="InterPro" id="IPR043519">
    <property type="entry name" value="NT_sf"/>
</dbReference>
<dbReference type="Gene3D" id="1.10.1410.10">
    <property type="match status" value="1"/>
</dbReference>
<dbReference type="Proteomes" id="UP000504606">
    <property type="component" value="Unplaced"/>
</dbReference>
<dbReference type="SUPFAM" id="SSF54928">
    <property type="entry name" value="RNA-binding domain, RBD"/>
    <property type="match status" value="1"/>
</dbReference>
<dbReference type="RefSeq" id="XP_026280921.1">
    <property type="nucleotide sequence ID" value="XM_026425136.2"/>
</dbReference>
<dbReference type="InterPro" id="IPR054708">
    <property type="entry name" value="MTPAP-like_central"/>
</dbReference>
<evidence type="ECO:0000256" key="2">
    <source>
        <dbReference type="PROSITE-ProRule" id="PRU00176"/>
    </source>
</evidence>
<dbReference type="InterPro" id="IPR000504">
    <property type="entry name" value="RRM_dom"/>
</dbReference>
<protein>
    <submittedName>
        <fullName evidence="6 7">Poly(A) RNA polymerase, mitochondrial-like</fullName>
    </submittedName>
</protein>
<feature type="domain" description="RRM" evidence="4">
    <location>
        <begin position="27"/>
        <end position="97"/>
    </location>
</feature>
<accession>A0A6J1SR01</accession>
<evidence type="ECO:0000256" key="3">
    <source>
        <dbReference type="SAM" id="MobiDB-lite"/>
    </source>
</evidence>
<dbReference type="GO" id="GO:0050265">
    <property type="term" value="F:RNA uridylyltransferase activity"/>
    <property type="evidence" value="ECO:0007669"/>
    <property type="project" value="TreeGrafter"/>
</dbReference>
<name>A0A6J1SR01_FRAOC</name>
<dbReference type="SUPFAM" id="SSF81301">
    <property type="entry name" value="Nucleotidyltransferase"/>
    <property type="match status" value="1"/>
</dbReference>
<keyword evidence="5" id="KW-1185">Reference proteome</keyword>
<evidence type="ECO:0000256" key="1">
    <source>
        <dbReference type="ARBA" id="ARBA00022884"/>
    </source>
</evidence>
<dbReference type="KEGG" id="foc:113208227"/>
<dbReference type="SUPFAM" id="SSF81631">
    <property type="entry name" value="PAP/OAS1 substrate-binding domain"/>
    <property type="match status" value="1"/>
</dbReference>
<dbReference type="PANTHER" id="PTHR12271:SF66">
    <property type="entry name" value="TERMINAL URIDYLYLTRANSFERASE TAILOR"/>
    <property type="match status" value="1"/>
</dbReference>
<dbReference type="RefSeq" id="XP_026280923.1">
    <property type="nucleotide sequence ID" value="XM_026425138.2"/>
</dbReference>
<dbReference type="GO" id="GO:0003723">
    <property type="term" value="F:RNA binding"/>
    <property type="evidence" value="ECO:0007669"/>
    <property type="project" value="UniProtKB-UniRule"/>
</dbReference>
<dbReference type="CDD" id="cd05402">
    <property type="entry name" value="NT_PAP_TUTase"/>
    <property type="match status" value="1"/>
</dbReference>
<proteinExistence type="predicted"/>
<dbReference type="AlphaFoldDB" id="A0A6J1SR01"/>
<dbReference type="SMART" id="SM00360">
    <property type="entry name" value="RRM"/>
    <property type="match status" value="1"/>
</dbReference>
<sequence length="729" mass="83387">MDSNGPKQMCCDPCAKYLSYLKCIEGNGVYVSDIPFRVSEEELYHEFSRYGQIADFYFADSKTYCLVNYEERRAADDVLMYPVRIFGREVRIRPRFTSPADEEKRAALSHVPEQHDEIWKSIPQDRDFKDQVAEFLKAVQPDDDSSRKPYEVCKDIENALKHLSVTYKIIPFGSSINGLALKDSDLDIFYGREPQCRGAEVLDVFRKVKNVLEKVKIIESMRPIPNARVPIIKFIHTATGLNCDLSFKNAMGVQNSKLLRFIGSLDERIKQFFIIVKYWAKLHHLTGRRLSNYALTLLIINFLQSLNEPILPPLHELQHAGVAPINIGDWNTNFDDSITRLRPISNDLPIEELLSRFFESVVQTDFANYVVSPYLGSLIHRDVFHQMVKLPKELKNYIYHLNVGRSRLSIQSPLCIQDPFELNLNVSKNVPIHDFKCLREHCAVASRLSFTSPPHLFLSKLLSTSYKYPSRNENTKGWLPNPMHVRPLKGYMTFHVPRPDNVTDEIIWMNNVTQRITLIFKKILKIHVDNSTLKNDTKPGGDQNLECKGSQVLWLERNKLWGKWHSKLSAVSDSSGSGGSGGIEVVLVSDETQSTSLEIQPEKRKREEEESTESNKRVKLSSDENQQGSTHDDLDVIDLGSEDTVVTKEAALFSRSLHDEISLTNEMVKKGHALPASHVILDFTCKICRSSSNIRIEISDHRSRVNYFPSLCLFLEDFLGKHITEAENP</sequence>
<dbReference type="InterPro" id="IPR012677">
    <property type="entry name" value="Nucleotide-bd_a/b_plait_sf"/>
</dbReference>
<dbReference type="GeneID" id="113208227"/>
<reference evidence="6 7" key="1">
    <citation type="submission" date="2025-04" db="UniProtKB">
        <authorList>
            <consortium name="RefSeq"/>
        </authorList>
    </citation>
    <scope>IDENTIFICATION</scope>
    <source>
        <tissue evidence="6 7">Whole organism</tissue>
    </source>
</reference>
<dbReference type="Pfam" id="PF22600">
    <property type="entry name" value="MTPAP-like_central"/>
    <property type="match status" value="1"/>
</dbReference>
<evidence type="ECO:0000313" key="5">
    <source>
        <dbReference type="Proteomes" id="UP000504606"/>
    </source>
</evidence>
<dbReference type="PANTHER" id="PTHR12271">
    <property type="entry name" value="POLY A POLYMERASE CID PAP -RELATED"/>
    <property type="match status" value="1"/>
</dbReference>
<evidence type="ECO:0000313" key="6">
    <source>
        <dbReference type="RefSeq" id="XP_026280921.1"/>
    </source>
</evidence>
<dbReference type="CDD" id="cd00590">
    <property type="entry name" value="RRM_SF"/>
    <property type="match status" value="1"/>
</dbReference>
<gene>
    <name evidence="6 7" type="primary">LOC113208227</name>
</gene>
<feature type="region of interest" description="Disordered" evidence="3">
    <location>
        <begin position="594"/>
        <end position="635"/>
    </location>
</feature>
<dbReference type="Gene3D" id="3.30.460.10">
    <property type="entry name" value="Beta Polymerase, domain 2"/>
    <property type="match status" value="1"/>
</dbReference>
<organism evidence="5 6">
    <name type="scientific">Frankliniella occidentalis</name>
    <name type="common">Western flower thrips</name>
    <name type="synonym">Euthrips occidentalis</name>
    <dbReference type="NCBI Taxonomy" id="133901"/>
    <lineage>
        <taxon>Eukaryota</taxon>
        <taxon>Metazoa</taxon>
        <taxon>Ecdysozoa</taxon>
        <taxon>Arthropoda</taxon>
        <taxon>Hexapoda</taxon>
        <taxon>Insecta</taxon>
        <taxon>Pterygota</taxon>
        <taxon>Neoptera</taxon>
        <taxon>Paraneoptera</taxon>
        <taxon>Thysanoptera</taxon>
        <taxon>Terebrantia</taxon>
        <taxon>Thripoidea</taxon>
        <taxon>Thripidae</taxon>
        <taxon>Frankliniella</taxon>
    </lineage>
</organism>
<evidence type="ECO:0000313" key="7">
    <source>
        <dbReference type="RefSeq" id="XP_026280923.1"/>
    </source>
</evidence>
<keyword evidence="1 2" id="KW-0694">RNA-binding</keyword>
<dbReference type="Pfam" id="PF00076">
    <property type="entry name" value="RRM_1"/>
    <property type="match status" value="1"/>
</dbReference>
<evidence type="ECO:0000259" key="4">
    <source>
        <dbReference type="PROSITE" id="PS50102"/>
    </source>
</evidence>
<dbReference type="PROSITE" id="PS50102">
    <property type="entry name" value="RRM"/>
    <property type="match status" value="1"/>
</dbReference>
<dbReference type="Gene3D" id="3.30.70.330">
    <property type="match status" value="1"/>
</dbReference>
<dbReference type="InterPro" id="IPR035979">
    <property type="entry name" value="RBD_domain_sf"/>
</dbReference>
<dbReference type="GO" id="GO:0031123">
    <property type="term" value="P:RNA 3'-end processing"/>
    <property type="evidence" value="ECO:0007669"/>
    <property type="project" value="TreeGrafter"/>
</dbReference>